<dbReference type="EMBL" id="BGZK01001248">
    <property type="protein sequence ID" value="GBP75415.1"/>
    <property type="molecule type" value="Genomic_DNA"/>
</dbReference>
<gene>
    <name evidence="1" type="ORF">EVAR_54508_1</name>
</gene>
<reference evidence="1 2" key="1">
    <citation type="journal article" date="2019" name="Commun. Biol.">
        <title>The bagworm genome reveals a unique fibroin gene that provides high tensile strength.</title>
        <authorList>
            <person name="Kono N."/>
            <person name="Nakamura H."/>
            <person name="Ohtoshi R."/>
            <person name="Tomita M."/>
            <person name="Numata K."/>
            <person name="Arakawa K."/>
        </authorList>
    </citation>
    <scope>NUCLEOTIDE SEQUENCE [LARGE SCALE GENOMIC DNA]</scope>
</reference>
<keyword evidence="2" id="KW-1185">Reference proteome</keyword>
<accession>A0A4C1YM52</accession>
<evidence type="ECO:0000313" key="2">
    <source>
        <dbReference type="Proteomes" id="UP000299102"/>
    </source>
</evidence>
<dbReference type="AlphaFoldDB" id="A0A4C1YM52"/>
<evidence type="ECO:0000313" key="1">
    <source>
        <dbReference type="EMBL" id="GBP75415.1"/>
    </source>
</evidence>
<name>A0A4C1YM52_EUMVA</name>
<comment type="caution">
    <text evidence="1">The sequence shown here is derived from an EMBL/GenBank/DDBJ whole genome shotgun (WGS) entry which is preliminary data.</text>
</comment>
<protein>
    <submittedName>
        <fullName evidence="1">Uncharacterized protein</fullName>
    </submittedName>
</protein>
<proteinExistence type="predicted"/>
<sequence length="145" mass="15994">MNEVSMLNVTECSQKNFIAVRNKQPNIGGLLAHAALKTYNPVGTPVKQKGSRQTDTRTGGQLSGLIKVLLEKSSYFSKPVISFVQPNRVSVALHRVYYVQLITIGYAQTGHKRITPCHESGSSNSELALHWPYRLGRNGRDSNAV</sequence>
<organism evidence="1 2">
    <name type="scientific">Eumeta variegata</name>
    <name type="common">Bagworm moth</name>
    <name type="synonym">Eumeta japonica</name>
    <dbReference type="NCBI Taxonomy" id="151549"/>
    <lineage>
        <taxon>Eukaryota</taxon>
        <taxon>Metazoa</taxon>
        <taxon>Ecdysozoa</taxon>
        <taxon>Arthropoda</taxon>
        <taxon>Hexapoda</taxon>
        <taxon>Insecta</taxon>
        <taxon>Pterygota</taxon>
        <taxon>Neoptera</taxon>
        <taxon>Endopterygota</taxon>
        <taxon>Lepidoptera</taxon>
        <taxon>Glossata</taxon>
        <taxon>Ditrysia</taxon>
        <taxon>Tineoidea</taxon>
        <taxon>Psychidae</taxon>
        <taxon>Oiketicinae</taxon>
        <taxon>Eumeta</taxon>
    </lineage>
</organism>
<dbReference type="Proteomes" id="UP000299102">
    <property type="component" value="Unassembled WGS sequence"/>
</dbReference>